<organism evidence="1 2">
    <name type="scientific">Saguinus oedipus</name>
    <name type="common">Cotton-top tamarin</name>
    <name type="synonym">Oedipomidas oedipus</name>
    <dbReference type="NCBI Taxonomy" id="9490"/>
    <lineage>
        <taxon>Eukaryota</taxon>
        <taxon>Metazoa</taxon>
        <taxon>Chordata</taxon>
        <taxon>Craniata</taxon>
        <taxon>Vertebrata</taxon>
        <taxon>Euteleostomi</taxon>
        <taxon>Mammalia</taxon>
        <taxon>Eutheria</taxon>
        <taxon>Euarchontoglires</taxon>
        <taxon>Primates</taxon>
        <taxon>Haplorrhini</taxon>
        <taxon>Platyrrhini</taxon>
        <taxon>Cebidae</taxon>
        <taxon>Callitrichinae</taxon>
        <taxon>Saguinus</taxon>
    </lineage>
</organism>
<evidence type="ECO:0000313" key="2">
    <source>
        <dbReference type="Proteomes" id="UP001266305"/>
    </source>
</evidence>
<accession>A0ABQ9T9W0</accession>
<name>A0ABQ9T9W0_SAGOE</name>
<keyword evidence="2" id="KW-1185">Reference proteome</keyword>
<dbReference type="EMBL" id="JASSZA010000408">
    <property type="protein sequence ID" value="KAK2081188.1"/>
    <property type="molecule type" value="Genomic_DNA"/>
</dbReference>
<dbReference type="Proteomes" id="UP001266305">
    <property type="component" value="Unassembled WGS sequence"/>
</dbReference>
<protein>
    <submittedName>
        <fullName evidence="1">Uncharacterized protein</fullName>
    </submittedName>
</protein>
<evidence type="ECO:0000313" key="1">
    <source>
        <dbReference type="EMBL" id="KAK2081188.1"/>
    </source>
</evidence>
<proteinExistence type="predicted"/>
<sequence>MGCDPRGWCQQNIPLLCELTAPLRYGPPTKGPCFGLQVQGPLLLTIPASGKAGGTWNWPLMGADQLERASQKLFGAIPIPRQMSWHAAEYPQEIQAQNAKGA</sequence>
<comment type="caution">
    <text evidence="1">The sequence shown here is derived from an EMBL/GenBank/DDBJ whole genome shotgun (WGS) entry which is preliminary data.</text>
</comment>
<gene>
    <name evidence="1" type="ORF">P7K49_039582</name>
</gene>
<reference evidence="1 2" key="1">
    <citation type="submission" date="2023-05" db="EMBL/GenBank/DDBJ databases">
        <title>B98-5 Cell Line De Novo Hybrid Assembly: An Optical Mapping Approach.</title>
        <authorList>
            <person name="Kananen K."/>
            <person name="Auerbach J.A."/>
            <person name="Kautto E."/>
            <person name="Blachly J.S."/>
        </authorList>
    </citation>
    <scope>NUCLEOTIDE SEQUENCE [LARGE SCALE GENOMIC DNA]</scope>
    <source>
        <strain evidence="1">B95-8</strain>
        <tissue evidence="1">Cell line</tissue>
    </source>
</reference>